<accession>M5S710</accession>
<sequence>MSVCLASLDQDAITSMEGLDAIIELYRELAIKHISVVSFDAPIVFCEWGRELDES</sequence>
<gene>
    <name evidence="1" type="ORF">RESH_02166</name>
</gene>
<proteinExistence type="predicted"/>
<protein>
    <submittedName>
        <fullName evidence="1">Uncharacterized protein</fullName>
    </submittedName>
</protein>
<dbReference type="AlphaFoldDB" id="M5S710"/>
<dbReference type="PATRIC" id="fig|1263868.3.peg.2352"/>
<evidence type="ECO:0000313" key="2">
    <source>
        <dbReference type="Proteomes" id="UP000011996"/>
    </source>
</evidence>
<name>M5S710_9BACT</name>
<evidence type="ECO:0000313" key="1">
    <source>
        <dbReference type="EMBL" id="EMI27251.1"/>
    </source>
</evidence>
<dbReference type="Proteomes" id="UP000011996">
    <property type="component" value="Unassembled WGS sequence"/>
</dbReference>
<comment type="caution">
    <text evidence="1">The sequence shown here is derived from an EMBL/GenBank/DDBJ whole genome shotgun (WGS) entry which is preliminary data.</text>
</comment>
<organism evidence="1 2">
    <name type="scientific">Rhodopirellula europaea SH398</name>
    <dbReference type="NCBI Taxonomy" id="1263868"/>
    <lineage>
        <taxon>Bacteria</taxon>
        <taxon>Pseudomonadati</taxon>
        <taxon>Planctomycetota</taxon>
        <taxon>Planctomycetia</taxon>
        <taxon>Pirellulales</taxon>
        <taxon>Pirellulaceae</taxon>
        <taxon>Rhodopirellula</taxon>
    </lineage>
</organism>
<dbReference type="EMBL" id="ANOF01000070">
    <property type="protein sequence ID" value="EMI27251.1"/>
    <property type="molecule type" value="Genomic_DNA"/>
</dbReference>
<reference evidence="1 2" key="1">
    <citation type="journal article" date="2013" name="Mar. Genomics">
        <title>Expression of sulfatases in Rhodopirellula baltica and the diversity of sulfatases in the genus Rhodopirellula.</title>
        <authorList>
            <person name="Wegner C.E."/>
            <person name="Richter-Heitmann T."/>
            <person name="Klindworth A."/>
            <person name="Klockow C."/>
            <person name="Richter M."/>
            <person name="Achstetter T."/>
            <person name="Glockner F.O."/>
            <person name="Harder J."/>
        </authorList>
    </citation>
    <scope>NUCLEOTIDE SEQUENCE [LARGE SCALE GENOMIC DNA]</scope>
    <source>
        <strain evidence="1 2">SH398</strain>
    </source>
</reference>